<feature type="disulfide bond" evidence="9">
    <location>
        <begin position="294"/>
        <end position="347"/>
    </location>
</feature>
<dbReference type="GO" id="GO:0005975">
    <property type="term" value="P:carbohydrate metabolic process"/>
    <property type="evidence" value="ECO:0007669"/>
    <property type="project" value="InterPro"/>
</dbReference>
<dbReference type="Pfam" id="PF14845">
    <property type="entry name" value="Glycohydro_20b2"/>
    <property type="match status" value="1"/>
</dbReference>
<evidence type="ECO:0000256" key="7">
    <source>
        <dbReference type="PIRNR" id="PIRNR001093"/>
    </source>
</evidence>
<dbReference type="InterPro" id="IPR025705">
    <property type="entry name" value="Beta_hexosaminidase_sua/sub"/>
</dbReference>
<dbReference type="InterPro" id="IPR029019">
    <property type="entry name" value="HEX_eukaryotic_N"/>
</dbReference>
<dbReference type="PANTHER" id="PTHR22600">
    <property type="entry name" value="BETA-HEXOSAMINIDASE"/>
    <property type="match status" value="1"/>
</dbReference>
<keyword evidence="9" id="KW-1015">Disulfide bond</keyword>
<dbReference type="Gene3D" id="3.20.20.80">
    <property type="entry name" value="Glycosidases"/>
    <property type="match status" value="1"/>
</dbReference>
<dbReference type="SUPFAM" id="SSF55545">
    <property type="entry name" value="beta-N-acetylhexosaminidase-like domain"/>
    <property type="match status" value="1"/>
</dbReference>
<dbReference type="FunFam" id="3.20.20.80:FF:000063">
    <property type="entry name" value="Beta-hexosaminidase"/>
    <property type="match status" value="1"/>
</dbReference>
<evidence type="ECO:0000313" key="13">
    <source>
        <dbReference type="EMBL" id="CAH0551396.1"/>
    </source>
</evidence>
<dbReference type="GO" id="GO:0004563">
    <property type="term" value="F:beta-N-acetylhexosaminidase activity"/>
    <property type="evidence" value="ECO:0007669"/>
    <property type="project" value="UniProtKB-EC"/>
</dbReference>
<evidence type="ECO:0000313" key="14">
    <source>
        <dbReference type="Proteomes" id="UP001154078"/>
    </source>
</evidence>
<keyword evidence="4 7" id="KW-0378">Hydrolase</keyword>
<evidence type="ECO:0000256" key="9">
    <source>
        <dbReference type="PIRSR" id="PIRSR001093-2"/>
    </source>
</evidence>
<proteinExistence type="inferred from homology"/>
<evidence type="ECO:0000256" key="4">
    <source>
        <dbReference type="ARBA" id="ARBA00022801"/>
    </source>
</evidence>
<sequence length="561" mass="64151">MLKVFICLLLFINIVQCYIMEPGALIKATKGEIWPIPKNQTKNNKYLILNPNLFSFKVVNYDCSIIQQAITRYWLIINQQALGNFKPIQKLQNDLYKKEKHPNFEGFLDALNVNLTGSCKGDELPYFNMDESYEIEISKQRVELKSPSIWGILRGMESFSQLIYASEDLTLKVNFTTISDRPKYSHRGLLLDTSRHFISVKKILETLDAMAYNKLNVFHWHIVDDQSFPYKSVKFPKMSDKGAYHPVLRVYQQDDIKNIIEYARIRGIRVMAEFDTPGHTRSWGEAITDLLTPCYDKTSSKPTGQFGPIDPTKNSTYAFLKTFFGEVVKVFPDKYVHLGGDEVGFECWESNPIIKEFMKANNLTDNYAGLESFYIQKLVKIVQNLKSNFIVWEEVFTNGVKLPPETIVHVWIDGDYKGLMSNITAEGKKIILSACYYLDHLETGGDWLSYYRCDPSNFTATDNQKSLVMGGEAAMWSEVVNDYNVISRVWPRASAVAEKLWSVHSPNLNIDDTDNNVINLYIKGKLTSDTIMVAKRLEEHTCRMNKRGIGAQPPTGPGVCL</sequence>
<dbReference type="CDD" id="cd06562">
    <property type="entry name" value="GH20_HexA_HexB-like"/>
    <property type="match status" value="1"/>
</dbReference>
<evidence type="ECO:0000256" key="1">
    <source>
        <dbReference type="ARBA" id="ARBA00001231"/>
    </source>
</evidence>
<dbReference type="Gene3D" id="3.30.379.10">
    <property type="entry name" value="Chitobiase/beta-hexosaminidase domain 2-like"/>
    <property type="match status" value="1"/>
</dbReference>
<keyword evidence="6 7" id="KW-0326">Glycosidase</keyword>
<keyword evidence="5" id="KW-0325">Glycoprotein</keyword>
<evidence type="ECO:0000256" key="3">
    <source>
        <dbReference type="ARBA" id="ARBA00022729"/>
    </source>
</evidence>
<dbReference type="OrthoDB" id="428480at2759"/>
<dbReference type="AlphaFoldDB" id="A0A9P0AZL9"/>
<dbReference type="GO" id="GO:0005764">
    <property type="term" value="C:lysosome"/>
    <property type="evidence" value="ECO:0007669"/>
    <property type="project" value="TreeGrafter"/>
</dbReference>
<evidence type="ECO:0000256" key="6">
    <source>
        <dbReference type="ARBA" id="ARBA00023295"/>
    </source>
</evidence>
<dbReference type="GO" id="GO:0006689">
    <property type="term" value="P:ganglioside catabolic process"/>
    <property type="evidence" value="ECO:0007669"/>
    <property type="project" value="TreeGrafter"/>
</dbReference>
<feature type="disulfide bond" evidence="9">
    <location>
        <begin position="63"/>
        <end position="119"/>
    </location>
</feature>
<dbReference type="InterPro" id="IPR017853">
    <property type="entry name" value="GH"/>
</dbReference>
<organism evidence="13 14">
    <name type="scientific">Brassicogethes aeneus</name>
    <name type="common">Rape pollen beetle</name>
    <name type="synonym">Meligethes aeneus</name>
    <dbReference type="NCBI Taxonomy" id="1431903"/>
    <lineage>
        <taxon>Eukaryota</taxon>
        <taxon>Metazoa</taxon>
        <taxon>Ecdysozoa</taxon>
        <taxon>Arthropoda</taxon>
        <taxon>Hexapoda</taxon>
        <taxon>Insecta</taxon>
        <taxon>Pterygota</taxon>
        <taxon>Neoptera</taxon>
        <taxon>Endopterygota</taxon>
        <taxon>Coleoptera</taxon>
        <taxon>Polyphaga</taxon>
        <taxon>Cucujiformia</taxon>
        <taxon>Nitidulidae</taxon>
        <taxon>Meligethinae</taxon>
        <taxon>Brassicogethes</taxon>
    </lineage>
</organism>
<dbReference type="GO" id="GO:0016020">
    <property type="term" value="C:membrane"/>
    <property type="evidence" value="ECO:0007669"/>
    <property type="project" value="TreeGrafter"/>
</dbReference>
<feature type="domain" description="Beta-hexosaminidase eukaryotic type N-terminal" evidence="12">
    <location>
        <begin position="33"/>
        <end position="162"/>
    </location>
</feature>
<feature type="signal peptide" evidence="10">
    <location>
        <begin position="1"/>
        <end position="17"/>
    </location>
</feature>
<dbReference type="PIRSF" id="PIRSF001093">
    <property type="entry name" value="B-hxosamndse_ab_euk"/>
    <property type="match status" value="1"/>
</dbReference>
<evidence type="ECO:0000256" key="2">
    <source>
        <dbReference type="ARBA" id="ARBA00006285"/>
    </source>
</evidence>
<evidence type="ECO:0000259" key="12">
    <source>
        <dbReference type="Pfam" id="PF14845"/>
    </source>
</evidence>
<dbReference type="PANTHER" id="PTHR22600:SF21">
    <property type="entry name" value="BETA-HEXOSAMINIDASE A"/>
    <property type="match status" value="1"/>
</dbReference>
<dbReference type="PRINTS" id="PR00738">
    <property type="entry name" value="GLHYDRLASE20"/>
</dbReference>
<dbReference type="EC" id="3.2.1.52" evidence="7"/>
<reference evidence="13" key="1">
    <citation type="submission" date="2021-12" db="EMBL/GenBank/DDBJ databases">
        <authorList>
            <person name="King R."/>
        </authorList>
    </citation>
    <scope>NUCLEOTIDE SEQUENCE</scope>
</reference>
<feature type="active site" description="Proton donor" evidence="8">
    <location>
        <position position="342"/>
    </location>
</feature>
<feature type="disulfide bond" evidence="9">
    <location>
        <begin position="542"/>
        <end position="560"/>
    </location>
</feature>
<keyword evidence="14" id="KW-1185">Reference proteome</keyword>
<comment type="catalytic activity">
    <reaction evidence="1 7">
        <text>Hydrolysis of terminal non-reducing N-acetyl-D-hexosamine residues in N-acetyl-beta-D-hexosaminides.</text>
        <dbReference type="EC" id="3.2.1.52"/>
    </reaction>
</comment>
<name>A0A9P0AZL9_BRAAE</name>
<dbReference type="GO" id="GO:0030203">
    <property type="term" value="P:glycosaminoglycan metabolic process"/>
    <property type="evidence" value="ECO:0007669"/>
    <property type="project" value="TreeGrafter"/>
</dbReference>
<accession>A0A9P0AZL9</accession>
<gene>
    <name evidence="13" type="ORF">MELIAE_LOCUS4008</name>
</gene>
<dbReference type="Proteomes" id="UP001154078">
    <property type="component" value="Chromosome 2"/>
</dbReference>
<comment type="similarity">
    <text evidence="2 7">Belongs to the glycosyl hydrolase 20 family.</text>
</comment>
<dbReference type="InterPro" id="IPR015883">
    <property type="entry name" value="Glyco_hydro_20_cat"/>
</dbReference>
<dbReference type="SUPFAM" id="SSF51445">
    <property type="entry name" value="(Trans)glycosidases"/>
    <property type="match status" value="1"/>
</dbReference>
<dbReference type="Pfam" id="PF00728">
    <property type="entry name" value="Glyco_hydro_20"/>
    <property type="match status" value="1"/>
</dbReference>
<evidence type="ECO:0000256" key="5">
    <source>
        <dbReference type="ARBA" id="ARBA00023180"/>
    </source>
</evidence>
<dbReference type="InterPro" id="IPR029018">
    <property type="entry name" value="Hex-like_dom2"/>
</dbReference>
<dbReference type="EMBL" id="OV121133">
    <property type="protein sequence ID" value="CAH0551396.1"/>
    <property type="molecule type" value="Genomic_DNA"/>
</dbReference>
<evidence type="ECO:0000259" key="11">
    <source>
        <dbReference type="Pfam" id="PF00728"/>
    </source>
</evidence>
<protein>
    <recommendedName>
        <fullName evidence="7">Beta-hexosaminidase</fullName>
        <ecNumber evidence="7">3.2.1.52</ecNumber>
    </recommendedName>
</protein>
<keyword evidence="3 10" id="KW-0732">Signal</keyword>
<feature type="chain" id="PRO_5040167204" description="Beta-hexosaminidase" evidence="10">
    <location>
        <begin position="18"/>
        <end position="561"/>
    </location>
</feature>
<feature type="domain" description="Glycoside hydrolase family 20 catalytic" evidence="11">
    <location>
        <begin position="184"/>
        <end position="502"/>
    </location>
</feature>
<evidence type="ECO:0000256" key="10">
    <source>
        <dbReference type="SAM" id="SignalP"/>
    </source>
</evidence>
<evidence type="ECO:0000256" key="8">
    <source>
        <dbReference type="PIRSR" id="PIRSR001093-1"/>
    </source>
</evidence>